<dbReference type="GO" id="GO:0030246">
    <property type="term" value="F:carbohydrate binding"/>
    <property type="evidence" value="ECO:0007669"/>
    <property type="project" value="InterPro"/>
</dbReference>
<dbReference type="EMBL" id="JACVDC010000075">
    <property type="protein sequence ID" value="MBC9797844.1"/>
    <property type="molecule type" value="Genomic_DNA"/>
</dbReference>
<accession>A0A926Q4D3</accession>
<dbReference type="PANTHER" id="PTHR35532">
    <property type="entry name" value="SIMILAR TO POLYHYDROXYALKANOATE DEPOLYMERASE"/>
    <property type="match status" value="1"/>
</dbReference>
<dbReference type="InterPro" id="IPR010502">
    <property type="entry name" value="Carb-bd_dom_fam9"/>
</dbReference>
<evidence type="ECO:0000313" key="2">
    <source>
        <dbReference type="EMBL" id="MBC9797844.1"/>
    </source>
</evidence>
<sequence>MTKTHYIVPIEPCPRRDTRPVPVFREPCVSTCRNRLKKISLLAAVCFVYTGTLFAQQNIVAPRQYIAQKTSERITIDGKGAEASWQKTAWSEDFIDIEGDKTPAYKTKVKMLWDDEYLYFYAEMEEPHVWATLKQRDTVIFYNNDFEIFIDPDGDTHNYMEFEMNALNTIWDLYLVKPYRESAPVIDSWDIQGIKTAVHIDGTLNNPNDTDKGWSVEVAMPWNVLVEAHGRVSPTTPENEFWRINFSRVNWDFELVDGKYQRKKGKDGKYLPEYNWVWSPQWVINMHEPEWWGYVYFSPEKPGGKEDHSIPQDEKIKWKLYELYRKQKQHFQEHGKWMNSLRELVGKSVVIDGKPVKIALELHSMGWNLTATSPFTGRLLTVKEDGKFISKNN</sequence>
<name>A0A926Q4D3_9FLAO</name>
<dbReference type="Proteomes" id="UP000653730">
    <property type="component" value="Unassembled WGS sequence"/>
</dbReference>
<protein>
    <submittedName>
        <fullName evidence="2">Carbohydrate-binding family 9-like protein</fullName>
    </submittedName>
</protein>
<keyword evidence="3" id="KW-1185">Reference proteome</keyword>
<evidence type="ECO:0000259" key="1">
    <source>
        <dbReference type="Pfam" id="PF06452"/>
    </source>
</evidence>
<dbReference type="Gene3D" id="2.60.40.1190">
    <property type="match status" value="1"/>
</dbReference>
<reference evidence="2 3" key="1">
    <citation type="submission" date="2020-09" db="EMBL/GenBank/DDBJ databases">
        <title>Sinomicrobium weinanense sp. nov., a halophilic bacteria isolated from saline-alkali soil.</title>
        <authorList>
            <person name="Wu P."/>
            <person name="Ren H."/>
            <person name="Mei Y."/>
            <person name="Liang Y."/>
            <person name="Chen Z."/>
        </authorList>
    </citation>
    <scope>NUCLEOTIDE SEQUENCE [LARGE SCALE GENOMIC DNA]</scope>
    <source>
        <strain evidence="2 3">FJxs</strain>
    </source>
</reference>
<dbReference type="AlphaFoldDB" id="A0A926Q4D3"/>
<feature type="domain" description="Carbohydrate-binding" evidence="1">
    <location>
        <begin position="76"/>
        <end position="225"/>
    </location>
</feature>
<dbReference type="GO" id="GO:0016052">
    <property type="term" value="P:carbohydrate catabolic process"/>
    <property type="evidence" value="ECO:0007669"/>
    <property type="project" value="InterPro"/>
</dbReference>
<dbReference type="GO" id="GO:0004553">
    <property type="term" value="F:hydrolase activity, hydrolyzing O-glycosyl compounds"/>
    <property type="evidence" value="ECO:0007669"/>
    <property type="project" value="InterPro"/>
</dbReference>
<gene>
    <name evidence="2" type="ORF">IBL28_17870</name>
</gene>
<dbReference type="Pfam" id="PF06452">
    <property type="entry name" value="CBM9_1"/>
    <property type="match status" value="1"/>
</dbReference>
<dbReference type="CDD" id="cd09620">
    <property type="entry name" value="CBM9_like_3"/>
    <property type="match status" value="1"/>
</dbReference>
<proteinExistence type="predicted"/>
<dbReference type="SUPFAM" id="SSF49344">
    <property type="entry name" value="CBD9-like"/>
    <property type="match status" value="1"/>
</dbReference>
<organism evidence="2 3">
    <name type="scientific">Sinomicrobium weinanense</name>
    <dbReference type="NCBI Taxonomy" id="2842200"/>
    <lineage>
        <taxon>Bacteria</taxon>
        <taxon>Pseudomonadati</taxon>
        <taxon>Bacteroidota</taxon>
        <taxon>Flavobacteriia</taxon>
        <taxon>Flavobacteriales</taxon>
        <taxon>Flavobacteriaceae</taxon>
        <taxon>Sinomicrobium</taxon>
    </lineage>
</organism>
<evidence type="ECO:0000313" key="3">
    <source>
        <dbReference type="Proteomes" id="UP000653730"/>
    </source>
</evidence>
<comment type="caution">
    <text evidence="2">The sequence shown here is derived from an EMBL/GenBank/DDBJ whole genome shotgun (WGS) entry which is preliminary data.</text>
</comment>
<dbReference type="PANTHER" id="PTHR35532:SF5">
    <property type="entry name" value="CARBOHYDRATE-BINDING DOMAIN-CONTAINING PROTEIN"/>
    <property type="match status" value="1"/>
</dbReference>